<gene>
    <name evidence="2" type="ORF">HLH25_06065</name>
    <name evidence="1" type="ORF">HLH26_04910</name>
</gene>
<dbReference type="RefSeq" id="WP_182973213.1">
    <property type="nucleotide sequence ID" value="NZ_JABEQN010000005.1"/>
</dbReference>
<evidence type="ECO:0000313" key="4">
    <source>
        <dbReference type="Proteomes" id="UP000561077"/>
    </source>
</evidence>
<dbReference type="EMBL" id="JABEQN010000005">
    <property type="protein sequence ID" value="MBB2193209.1"/>
    <property type="molecule type" value="Genomic_DNA"/>
</dbReference>
<dbReference type="Proteomes" id="UP000540490">
    <property type="component" value="Unassembled WGS sequence"/>
</dbReference>
<dbReference type="EMBL" id="JABEQO010000004">
    <property type="protein sequence ID" value="MBB2163883.1"/>
    <property type="molecule type" value="Genomic_DNA"/>
</dbReference>
<dbReference type="AlphaFoldDB" id="A0A7W4IJ75"/>
<sequence length="55" mass="6263">MKNDFQFIFGCKTWIKFNLNCAEQTLDTSFPAMAALRLPTDPTGLRARLPFAEKP</sequence>
<organism evidence="1 4">
    <name type="scientific">Gluconacetobacter dulcium</name>
    <dbReference type="NCBI Taxonomy" id="2729096"/>
    <lineage>
        <taxon>Bacteria</taxon>
        <taxon>Pseudomonadati</taxon>
        <taxon>Pseudomonadota</taxon>
        <taxon>Alphaproteobacteria</taxon>
        <taxon>Acetobacterales</taxon>
        <taxon>Acetobacteraceae</taxon>
        <taxon>Gluconacetobacter</taxon>
    </lineage>
</organism>
<proteinExistence type="predicted"/>
<dbReference type="Proteomes" id="UP000561077">
    <property type="component" value="Unassembled WGS sequence"/>
</dbReference>
<comment type="caution">
    <text evidence="1">The sequence shown here is derived from an EMBL/GenBank/DDBJ whole genome shotgun (WGS) entry which is preliminary data.</text>
</comment>
<accession>A0A7W4IJ75</accession>
<name>A0A7W4IJ75_9PROT</name>
<evidence type="ECO:0000313" key="3">
    <source>
        <dbReference type="Proteomes" id="UP000540490"/>
    </source>
</evidence>
<reference evidence="3 4" key="1">
    <citation type="submission" date="2020-04" db="EMBL/GenBank/DDBJ databases">
        <title>Description of novel Gluconacetobacter.</title>
        <authorList>
            <person name="Sombolestani A."/>
        </authorList>
    </citation>
    <scope>NUCLEOTIDE SEQUENCE [LARGE SCALE GENOMIC DNA]</scope>
    <source>
        <strain evidence="2 3">LMG 1728</strain>
        <strain evidence="1 4">LMG 1731</strain>
    </source>
</reference>
<protein>
    <submittedName>
        <fullName evidence="1">Uncharacterized protein</fullName>
    </submittedName>
</protein>
<evidence type="ECO:0000313" key="1">
    <source>
        <dbReference type="EMBL" id="MBB2163883.1"/>
    </source>
</evidence>
<evidence type="ECO:0000313" key="2">
    <source>
        <dbReference type="EMBL" id="MBB2193209.1"/>
    </source>
</evidence>
<keyword evidence="3" id="KW-1185">Reference proteome</keyword>